<dbReference type="SUPFAM" id="SSF53098">
    <property type="entry name" value="Ribonuclease H-like"/>
    <property type="match status" value="1"/>
</dbReference>
<dbReference type="PANTHER" id="PTHR12801">
    <property type="entry name" value="RNA EXONUCLEASE REXO1 / RECO3 FAMILY MEMBER-RELATED"/>
    <property type="match status" value="1"/>
</dbReference>
<keyword evidence="3" id="KW-0378">Hydrolase</keyword>
<dbReference type="InterPro" id="IPR012337">
    <property type="entry name" value="RNaseH-like_sf"/>
</dbReference>
<dbReference type="PANTHER" id="PTHR12801:SF45">
    <property type="entry name" value="RNA EXONUCLEASE 4"/>
    <property type="match status" value="1"/>
</dbReference>
<feature type="region of interest" description="Disordered" evidence="6">
    <location>
        <begin position="375"/>
        <end position="431"/>
    </location>
</feature>
<evidence type="ECO:0000256" key="3">
    <source>
        <dbReference type="ARBA" id="ARBA00022801"/>
    </source>
</evidence>
<name>A0ABR2K8V3_9EUKA</name>
<feature type="compositionally biased region" description="Basic and acidic residues" evidence="6">
    <location>
        <begin position="375"/>
        <end position="386"/>
    </location>
</feature>
<evidence type="ECO:0000313" key="9">
    <source>
        <dbReference type="Proteomes" id="UP001470230"/>
    </source>
</evidence>
<feature type="compositionally biased region" description="Basic and acidic residues" evidence="6">
    <location>
        <begin position="393"/>
        <end position="431"/>
    </location>
</feature>
<proteinExistence type="predicted"/>
<dbReference type="InterPro" id="IPR036397">
    <property type="entry name" value="RNaseH_sf"/>
</dbReference>
<dbReference type="Proteomes" id="UP001470230">
    <property type="component" value="Unassembled WGS sequence"/>
</dbReference>
<dbReference type="EMBL" id="JAPFFF010000007">
    <property type="protein sequence ID" value="KAK8886475.1"/>
    <property type="molecule type" value="Genomic_DNA"/>
</dbReference>
<evidence type="ECO:0000313" key="8">
    <source>
        <dbReference type="EMBL" id="KAK8886475.1"/>
    </source>
</evidence>
<evidence type="ECO:0000256" key="2">
    <source>
        <dbReference type="ARBA" id="ARBA00022722"/>
    </source>
</evidence>
<dbReference type="InterPro" id="IPR047021">
    <property type="entry name" value="REXO1/3/4-like"/>
</dbReference>
<comment type="function">
    <text evidence="5">Exoribonuclease involved in ribosome biosynthesis. Involved in the processing of ITS1, the internal transcribed spacer localized between the 18S and 5.8S rRNAs.</text>
</comment>
<evidence type="ECO:0000259" key="7">
    <source>
        <dbReference type="SMART" id="SM00479"/>
    </source>
</evidence>
<dbReference type="InterPro" id="IPR034922">
    <property type="entry name" value="REX1-like_exo"/>
</dbReference>
<reference evidence="8 9" key="1">
    <citation type="submission" date="2024-04" db="EMBL/GenBank/DDBJ databases">
        <title>Tritrichomonas musculus Genome.</title>
        <authorList>
            <person name="Alves-Ferreira E."/>
            <person name="Grigg M."/>
            <person name="Lorenzi H."/>
            <person name="Galac M."/>
        </authorList>
    </citation>
    <scope>NUCLEOTIDE SEQUENCE [LARGE SCALE GENOMIC DNA]</scope>
    <source>
        <strain evidence="8 9">EAF2021</strain>
    </source>
</reference>
<comment type="caution">
    <text evidence="8">The sequence shown here is derived from an EMBL/GenBank/DDBJ whole genome shotgun (WGS) entry which is preliminary data.</text>
</comment>
<evidence type="ECO:0000256" key="1">
    <source>
        <dbReference type="ARBA" id="ARBA00022552"/>
    </source>
</evidence>
<sequence>MTNLSYFDIFPDAKLSITPKSQDEFSGELNPNNVGDLVSFLCSQKPSINWLNIEHSSLCKRVFVLIFDGLDNSRFCKYRSELPTFSSISKDGFPLIVLAEQRNYLITPAAQTFLGYSTKNKKMKKYSSYEEMLASLNQRYDNGYPIKPGTELPIFTKACRYEYFKMKPLSTEELSSFKELPEKVENSLDIIGIDCEMIKTTQGEEVARLSAVDENGNTIIDEYLKPLGEVEDYRTQFSGITQEMLTETDDKKLLDSDQCCEILARVADKHTIIVGHSLENDLRAMRIIHDRVVDTALLYNTEARYPNKPSLSKLFVRHISKNFRTDSEKGHNSAEDARASMLLAKHALTAEVTAVEAKPQMPRIFTKMIGVGNHQKPEQNQEKQENTEQTQENPEHQDQENQEHQDQENQEHQDQENQEHQDQENQDQDNHENLENKANEIPECFEELKKSNAQINVFGPLFHVNFAGIDDRVNCSVSSSVEEVISNFLNSLEHPNDIPTLTYAYFHSLSRCELVDEEEIEACRIYDDILKKTIEKVPPQSAVIIYTANGNLKRLRSDTSRQRPGHDAKRLTDFTLCRQGLLWAVCKNLGDKIDL</sequence>
<keyword evidence="4" id="KW-0269">Exonuclease</keyword>
<accession>A0ABR2K8V3</accession>
<keyword evidence="9" id="KW-1185">Reference proteome</keyword>
<dbReference type="CDD" id="cd06145">
    <property type="entry name" value="REX1_like"/>
    <property type="match status" value="1"/>
</dbReference>
<keyword evidence="2" id="KW-0540">Nuclease</keyword>
<dbReference type="InterPro" id="IPR013520">
    <property type="entry name" value="Ribonucl_H"/>
</dbReference>
<dbReference type="Gene3D" id="3.30.420.10">
    <property type="entry name" value="Ribonuclease H-like superfamily/Ribonuclease H"/>
    <property type="match status" value="1"/>
</dbReference>
<dbReference type="SMART" id="SM00479">
    <property type="entry name" value="EXOIII"/>
    <property type="match status" value="1"/>
</dbReference>
<evidence type="ECO:0000256" key="4">
    <source>
        <dbReference type="ARBA" id="ARBA00022839"/>
    </source>
</evidence>
<evidence type="ECO:0000256" key="5">
    <source>
        <dbReference type="ARBA" id="ARBA00025599"/>
    </source>
</evidence>
<keyword evidence="1" id="KW-0698">rRNA processing</keyword>
<dbReference type="Pfam" id="PF00929">
    <property type="entry name" value="RNase_T"/>
    <property type="match status" value="1"/>
</dbReference>
<organism evidence="8 9">
    <name type="scientific">Tritrichomonas musculus</name>
    <dbReference type="NCBI Taxonomy" id="1915356"/>
    <lineage>
        <taxon>Eukaryota</taxon>
        <taxon>Metamonada</taxon>
        <taxon>Parabasalia</taxon>
        <taxon>Tritrichomonadida</taxon>
        <taxon>Tritrichomonadidae</taxon>
        <taxon>Tritrichomonas</taxon>
    </lineage>
</organism>
<evidence type="ECO:0000256" key="6">
    <source>
        <dbReference type="SAM" id="MobiDB-lite"/>
    </source>
</evidence>
<protein>
    <recommendedName>
        <fullName evidence="7">Exonuclease domain-containing protein</fullName>
    </recommendedName>
</protein>
<gene>
    <name evidence="8" type="ORF">M9Y10_041938</name>
</gene>
<feature type="domain" description="Exonuclease" evidence="7">
    <location>
        <begin position="189"/>
        <end position="353"/>
    </location>
</feature>